<comment type="similarity">
    <text evidence="1">Belongs to the DnaB/DnaD family.</text>
</comment>
<proteinExistence type="inferred from homology"/>
<dbReference type="InterPro" id="IPR053843">
    <property type="entry name" value="DnaD_N"/>
</dbReference>
<dbReference type="Pfam" id="PF21984">
    <property type="entry name" value="DnaD_N"/>
    <property type="match status" value="1"/>
</dbReference>
<feature type="domain" description="DnaD N-terminal" evidence="3">
    <location>
        <begin position="17"/>
        <end position="109"/>
    </location>
</feature>
<evidence type="ECO:0000313" key="5">
    <source>
        <dbReference type="Proteomes" id="UP000254060"/>
    </source>
</evidence>
<organism evidence="4 5">
    <name type="scientific">Exiguobacterium aurantiacum</name>
    <dbReference type="NCBI Taxonomy" id="33987"/>
    <lineage>
        <taxon>Bacteria</taxon>
        <taxon>Bacillati</taxon>
        <taxon>Bacillota</taxon>
        <taxon>Bacilli</taxon>
        <taxon>Bacillales</taxon>
        <taxon>Bacillales Family XII. Incertae Sedis</taxon>
        <taxon>Exiguobacterium</taxon>
    </lineage>
</organism>
<dbReference type="Gene3D" id="1.10.10.630">
    <property type="entry name" value="DnaD domain-like"/>
    <property type="match status" value="1"/>
</dbReference>
<dbReference type="InterPro" id="IPR034829">
    <property type="entry name" value="DnaD-like_sf"/>
</dbReference>
<dbReference type="PANTHER" id="PTHR37293">
    <property type="entry name" value="PHAGE REPLICATION PROTEIN-RELATED"/>
    <property type="match status" value="1"/>
</dbReference>
<dbReference type="Pfam" id="PF07261">
    <property type="entry name" value="DnaB_2"/>
    <property type="match status" value="1"/>
</dbReference>
<dbReference type="PANTHER" id="PTHR37293:SF5">
    <property type="entry name" value="DNA REPLICATION PROTEIN"/>
    <property type="match status" value="1"/>
</dbReference>
<dbReference type="InterPro" id="IPR036388">
    <property type="entry name" value="WH-like_DNA-bd_sf"/>
</dbReference>
<dbReference type="InterPro" id="IPR053162">
    <property type="entry name" value="DnaD"/>
</dbReference>
<reference evidence="4 5" key="1">
    <citation type="submission" date="2018-06" db="EMBL/GenBank/DDBJ databases">
        <authorList>
            <consortium name="Pathogen Informatics"/>
            <person name="Doyle S."/>
        </authorList>
    </citation>
    <scope>NUCLEOTIDE SEQUENCE [LARGE SCALE GENOMIC DNA]</scope>
    <source>
        <strain evidence="4 5">NCTC13163</strain>
    </source>
</reference>
<dbReference type="AlphaFoldDB" id="A0A377FU65"/>
<gene>
    <name evidence="4" type="primary">dnaD</name>
    <name evidence="4" type="ORF">NCTC13163_01727</name>
</gene>
<name>A0A377FU65_9BACL</name>
<dbReference type="RefSeq" id="WP_024370207.1">
    <property type="nucleotide sequence ID" value="NZ_UGGP01000001.1"/>
</dbReference>
<protein>
    <submittedName>
        <fullName evidence="4">DNA replication protein dnaD</fullName>
    </submittedName>
</protein>
<dbReference type="Gene3D" id="1.10.10.10">
    <property type="entry name" value="Winged helix-like DNA-binding domain superfamily/Winged helix DNA-binding domain"/>
    <property type="match status" value="1"/>
</dbReference>
<dbReference type="NCBIfam" id="TIGR01446">
    <property type="entry name" value="DnaD_dom"/>
    <property type="match status" value="1"/>
</dbReference>
<evidence type="ECO:0000259" key="2">
    <source>
        <dbReference type="Pfam" id="PF07261"/>
    </source>
</evidence>
<dbReference type="SUPFAM" id="SSF158499">
    <property type="entry name" value="DnaD domain-like"/>
    <property type="match status" value="1"/>
</dbReference>
<dbReference type="InterPro" id="IPR006343">
    <property type="entry name" value="DnaB/C_C"/>
</dbReference>
<sequence length="195" mass="22462">MDAHNMIKLFEQSPVVVPRKLFTDARRLNLSPVEFCLVVHLLELTGEGIEMPLPSELGERMNVAESEARAVLLGLLQKELVAIDASAEVERYSLLPLFQALEEDVAPKKNTQSLNENLIHTFEREFGTITPFEIEQIVGWLTEDGFSEELILAALREAKLRNVRNFKYMDKILRVWQDHNVESLEDVVDYQRRNK</sequence>
<evidence type="ECO:0000259" key="3">
    <source>
        <dbReference type="Pfam" id="PF21984"/>
    </source>
</evidence>
<evidence type="ECO:0000256" key="1">
    <source>
        <dbReference type="ARBA" id="ARBA00093462"/>
    </source>
</evidence>
<accession>A0A377FU65</accession>
<dbReference type="STRING" id="1397694.GCA_000702585_02223"/>
<dbReference type="OrthoDB" id="9770238at2"/>
<dbReference type="EMBL" id="UGGP01000001">
    <property type="protein sequence ID" value="STO08357.1"/>
    <property type="molecule type" value="Genomic_DNA"/>
</dbReference>
<evidence type="ECO:0000313" key="4">
    <source>
        <dbReference type="EMBL" id="STO08357.1"/>
    </source>
</evidence>
<dbReference type="Proteomes" id="UP000254060">
    <property type="component" value="Unassembled WGS sequence"/>
</dbReference>
<feature type="domain" description="DnaB/C C-terminal" evidence="2">
    <location>
        <begin position="120"/>
        <end position="191"/>
    </location>
</feature>